<dbReference type="InterPro" id="IPR029063">
    <property type="entry name" value="SAM-dependent_MTases_sf"/>
</dbReference>
<reference evidence="1" key="2">
    <citation type="submission" date="2020-09" db="EMBL/GenBank/DDBJ databases">
        <authorList>
            <person name="Sun Q."/>
            <person name="Zhou Y."/>
        </authorList>
    </citation>
    <scope>NUCLEOTIDE SEQUENCE</scope>
    <source>
        <strain evidence="1">CGMCC 1.15447</strain>
    </source>
</reference>
<dbReference type="AlphaFoldDB" id="A0A916RTJ5"/>
<sequence length="248" mass="28287">MSPITEKLKAALWKAYGNTNSPAEWDGANYGGGKLSQRFWEYHQTIELLDLTPDSVVLDIGGGSPLTGAGFFTTVIAPFVREVHVLDMNIGEVTGCLPNIIFHRSLGNYESLAQLLQQNPQITHIASVSVFEHIPDEIRSGIVKAINDCFRGDIFVATLEYHSRSRFFEYQLTTKTLSKLFTPFEQFFPDKIRQSPFWCEDAYKRSFRQRVMRRLFPNRAYSATPLWYPVALRFKRLHAGSSEVTVQI</sequence>
<comment type="caution">
    <text evidence="1">The sequence shown here is derived from an EMBL/GenBank/DDBJ whole genome shotgun (WGS) entry which is preliminary data.</text>
</comment>
<dbReference type="SUPFAM" id="SSF53335">
    <property type="entry name" value="S-adenosyl-L-methionine-dependent methyltransferases"/>
    <property type="match status" value="1"/>
</dbReference>
<dbReference type="Proteomes" id="UP000648801">
    <property type="component" value="Unassembled WGS sequence"/>
</dbReference>
<evidence type="ECO:0008006" key="3">
    <source>
        <dbReference type="Google" id="ProtNLM"/>
    </source>
</evidence>
<accession>A0A916RTJ5</accession>
<evidence type="ECO:0000313" key="2">
    <source>
        <dbReference type="Proteomes" id="UP000648801"/>
    </source>
</evidence>
<dbReference type="EMBL" id="BMJB01000001">
    <property type="protein sequence ID" value="GGA68314.1"/>
    <property type="molecule type" value="Genomic_DNA"/>
</dbReference>
<reference evidence="1" key="1">
    <citation type="journal article" date="2014" name="Int. J. Syst. Evol. Microbiol.">
        <title>Complete genome sequence of Corynebacterium casei LMG S-19264T (=DSM 44701T), isolated from a smear-ripened cheese.</title>
        <authorList>
            <consortium name="US DOE Joint Genome Institute (JGI-PGF)"/>
            <person name="Walter F."/>
            <person name="Albersmeier A."/>
            <person name="Kalinowski J."/>
            <person name="Ruckert C."/>
        </authorList>
    </citation>
    <scope>NUCLEOTIDE SEQUENCE</scope>
    <source>
        <strain evidence="1">CGMCC 1.15447</strain>
    </source>
</reference>
<protein>
    <recommendedName>
        <fullName evidence="3">Methyltransferase domain-containing protein</fullName>
    </recommendedName>
</protein>
<proteinExistence type="predicted"/>
<dbReference type="RefSeq" id="WP_188759140.1">
    <property type="nucleotide sequence ID" value="NZ_BMJB01000001.1"/>
</dbReference>
<gene>
    <name evidence="1" type="ORF">GCM10011507_19800</name>
</gene>
<dbReference type="Gene3D" id="3.40.50.150">
    <property type="entry name" value="Vaccinia Virus protein VP39"/>
    <property type="match status" value="1"/>
</dbReference>
<name>A0A916RTJ5_9BACT</name>
<organism evidence="1 2">
    <name type="scientific">Edaphobacter acidisoli</name>
    <dbReference type="NCBI Taxonomy" id="2040573"/>
    <lineage>
        <taxon>Bacteria</taxon>
        <taxon>Pseudomonadati</taxon>
        <taxon>Acidobacteriota</taxon>
        <taxon>Terriglobia</taxon>
        <taxon>Terriglobales</taxon>
        <taxon>Acidobacteriaceae</taxon>
        <taxon>Edaphobacter</taxon>
    </lineage>
</organism>
<evidence type="ECO:0000313" key="1">
    <source>
        <dbReference type="EMBL" id="GGA68314.1"/>
    </source>
</evidence>
<keyword evidence="2" id="KW-1185">Reference proteome</keyword>